<organism evidence="2 3">
    <name type="scientific">Candidatus Nomurabacteria bacterium RIFCSPLOWO2_01_FULL_41_12</name>
    <dbReference type="NCBI Taxonomy" id="1801774"/>
    <lineage>
        <taxon>Bacteria</taxon>
        <taxon>Candidatus Nomuraibacteriota</taxon>
    </lineage>
</organism>
<comment type="caution">
    <text evidence="2">The sequence shown here is derived from an EMBL/GenBank/DDBJ whole genome shotgun (WGS) entry which is preliminary data.</text>
</comment>
<evidence type="ECO:0008006" key="4">
    <source>
        <dbReference type="Google" id="ProtNLM"/>
    </source>
</evidence>
<feature type="transmembrane region" description="Helical" evidence="1">
    <location>
        <begin position="7"/>
        <end position="26"/>
    </location>
</feature>
<dbReference type="EMBL" id="MFUY01000007">
    <property type="protein sequence ID" value="OGI86388.1"/>
    <property type="molecule type" value="Genomic_DNA"/>
</dbReference>
<keyword evidence="1" id="KW-0812">Transmembrane</keyword>
<keyword evidence="1" id="KW-0472">Membrane</keyword>
<evidence type="ECO:0000256" key="1">
    <source>
        <dbReference type="SAM" id="Phobius"/>
    </source>
</evidence>
<evidence type="ECO:0000313" key="2">
    <source>
        <dbReference type="EMBL" id="OGI86388.1"/>
    </source>
</evidence>
<dbReference type="AlphaFoldDB" id="A0A1F6WWZ1"/>
<reference evidence="2 3" key="1">
    <citation type="journal article" date="2016" name="Nat. Commun.">
        <title>Thousands of microbial genomes shed light on interconnected biogeochemical processes in an aquifer system.</title>
        <authorList>
            <person name="Anantharaman K."/>
            <person name="Brown C.T."/>
            <person name="Hug L.A."/>
            <person name="Sharon I."/>
            <person name="Castelle C.J."/>
            <person name="Probst A.J."/>
            <person name="Thomas B.C."/>
            <person name="Singh A."/>
            <person name="Wilkins M.J."/>
            <person name="Karaoz U."/>
            <person name="Brodie E.L."/>
            <person name="Williams K.H."/>
            <person name="Hubbard S.S."/>
            <person name="Banfield J.F."/>
        </authorList>
    </citation>
    <scope>NUCLEOTIDE SEQUENCE [LARGE SCALE GENOMIC DNA]</scope>
</reference>
<dbReference type="Pfam" id="PF11303">
    <property type="entry name" value="DUF3105"/>
    <property type="match status" value="1"/>
</dbReference>
<dbReference type="InterPro" id="IPR021454">
    <property type="entry name" value="DUF3105"/>
</dbReference>
<accession>A0A1F6WWZ1</accession>
<keyword evidence="1" id="KW-1133">Transmembrane helix</keyword>
<proteinExistence type="predicted"/>
<dbReference type="Proteomes" id="UP000176187">
    <property type="component" value="Unassembled WGS sequence"/>
</dbReference>
<name>A0A1F6WWZ1_9BACT</name>
<protein>
    <recommendedName>
        <fullName evidence="4">DUF3105 domain-containing protein</fullName>
    </recommendedName>
</protein>
<gene>
    <name evidence="2" type="ORF">A3A05_01805</name>
</gene>
<sequence>MTNMKNFIIILVVVFSVLGLIIWFAISQDAKNTQYKVGENLQNLDPVGQIFENQGQTHIKVGELHPPYNSNPPTSGWHYLQPANWGVYAKPLVDEQAVHNLEHGGIWISYKDVGEETKINLEKITKANPRSVILSPRDANDSKIVLASWTRLEKLDSYDEARILDFIMRNKNKSPEPLAR</sequence>
<dbReference type="STRING" id="1801774.A3A05_01805"/>
<evidence type="ECO:0000313" key="3">
    <source>
        <dbReference type="Proteomes" id="UP000176187"/>
    </source>
</evidence>